<keyword evidence="5" id="KW-0418">Kinase</keyword>
<keyword evidence="6" id="KW-0472">Membrane</keyword>
<comment type="caution">
    <text evidence="10">The sequence shown here is derived from an EMBL/GenBank/DDBJ whole genome shotgun (WGS) entry which is preliminary data.</text>
</comment>
<feature type="domain" description="PAS" evidence="9">
    <location>
        <begin position="134"/>
        <end position="193"/>
    </location>
</feature>
<dbReference type="PROSITE" id="PS50112">
    <property type="entry name" value="PAS"/>
    <property type="match status" value="2"/>
</dbReference>
<dbReference type="InterPro" id="IPR036890">
    <property type="entry name" value="HATPase_C_sf"/>
</dbReference>
<comment type="catalytic activity">
    <reaction evidence="1">
        <text>ATP + protein L-histidine = ADP + protein N-phospho-L-histidine.</text>
        <dbReference type="EC" id="2.7.13.3"/>
    </reaction>
</comment>
<evidence type="ECO:0000256" key="3">
    <source>
        <dbReference type="ARBA" id="ARBA00022553"/>
    </source>
</evidence>
<accession>A0A7W8JXM6</accession>
<dbReference type="InterPro" id="IPR050351">
    <property type="entry name" value="BphY/WalK/GraS-like"/>
</dbReference>
<dbReference type="RefSeq" id="WP_184133446.1">
    <property type="nucleotide sequence ID" value="NZ_JACHFL010000007.1"/>
</dbReference>
<dbReference type="InterPro" id="IPR004358">
    <property type="entry name" value="Sig_transdc_His_kin-like_C"/>
</dbReference>
<dbReference type="Proteomes" id="UP000552709">
    <property type="component" value="Unassembled WGS sequence"/>
</dbReference>
<protein>
    <recommendedName>
        <fullName evidence="2">histidine kinase</fullName>
        <ecNumber evidence="2">2.7.13.3</ecNumber>
    </recommendedName>
</protein>
<dbReference type="PRINTS" id="PR00344">
    <property type="entry name" value="BCTRLSENSOR"/>
</dbReference>
<dbReference type="InterPro" id="IPR000014">
    <property type="entry name" value="PAS"/>
</dbReference>
<dbReference type="NCBIfam" id="TIGR00229">
    <property type="entry name" value="sensory_box"/>
    <property type="match status" value="2"/>
</dbReference>
<dbReference type="GO" id="GO:0030295">
    <property type="term" value="F:protein kinase activator activity"/>
    <property type="evidence" value="ECO:0007669"/>
    <property type="project" value="TreeGrafter"/>
</dbReference>
<feature type="coiled-coil region" evidence="7">
    <location>
        <begin position="252"/>
        <end position="283"/>
    </location>
</feature>
<dbReference type="SMART" id="SM00387">
    <property type="entry name" value="HATPase_c"/>
    <property type="match status" value="1"/>
</dbReference>
<feature type="domain" description="PAS" evidence="9">
    <location>
        <begin position="24"/>
        <end position="80"/>
    </location>
</feature>
<evidence type="ECO:0000256" key="5">
    <source>
        <dbReference type="ARBA" id="ARBA00022777"/>
    </source>
</evidence>
<dbReference type="GO" id="GO:0000155">
    <property type="term" value="F:phosphorelay sensor kinase activity"/>
    <property type="evidence" value="ECO:0007669"/>
    <property type="project" value="InterPro"/>
</dbReference>
<evidence type="ECO:0000259" key="9">
    <source>
        <dbReference type="PROSITE" id="PS50112"/>
    </source>
</evidence>
<dbReference type="InterPro" id="IPR003661">
    <property type="entry name" value="HisK_dim/P_dom"/>
</dbReference>
<dbReference type="GO" id="GO:0007234">
    <property type="term" value="P:osmosensory signaling via phosphorelay pathway"/>
    <property type="evidence" value="ECO:0007669"/>
    <property type="project" value="TreeGrafter"/>
</dbReference>
<dbReference type="Gene3D" id="3.30.565.10">
    <property type="entry name" value="Histidine kinase-like ATPase, C-terminal domain"/>
    <property type="match status" value="1"/>
</dbReference>
<feature type="domain" description="Histidine kinase" evidence="8">
    <location>
        <begin position="290"/>
        <end position="502"/>
    </location>
</feature>
<dbReference type="FunFam" id="3.30.565.10:FF:000006">
    <property type="entry name" value="Sensor histidine kinase WalK"/>
    <property type="match status" value="1"/>
</dbReference>
<evidence type="ECO:0000259" key="8">
    <source>
        <dbReference type="PROSITE" id="PS50109"/>
    </source>
</evidence>
<keyword evidence="7" id="KW-0175">Coiled coil</keyword>
<dbReference type="SMART" id="SM00388">
    <property type="entry name" value="HisKA"/>
    <property type="match status" value="1"/>
</dbReference>
<dbReference type="EMBL" id="JACHFL010000007">
    <property type="protein sequence ID" value="MBB5363843.1"/>
    <property type="molecule type" value="Genomic_DNA"/>
</dbReference>
<keyword evidence="4" id="KW-0808">Transferase</keyword>
<dbReference type="InterPro" id="IPR003594">
    <property type="entry name" value="HATPase_dom"/>
</dbReference>
<dbReference type="SUPFAM" id="SSF47384">
    <property type="entry name" value="Homodimeric domain of signal transducing histidine kinase"/>
    <property type="match status" value="1"/>
</dbReference>
<evidence type="ECO:0000256" key="7">
    <source>
        <dbReference type="SAM" id="Coils"/>
    </source>
</evidence>
<evidence type="ECO:0000256" key="2">
    <source>
        <dbReference type="ARBA" id="ARBA00012438"/>
    </source>
</evidence>
<dbReference type="Pfam" id="PF00512">
    <property type="entry name" value="HisKA"/>
    <property type="match status" value="1"/>
</dbReference>
<dbReference type="Pfam" id="PF08447">
    <property type="entry name" value="PAS_3"/>
    <property type="match status" value="1"/>
</dbReference>
<dbReference type="PANTHER" id="PTHR42878">
    <property type="entry name" value="TWO-COMPONENT HISTIDINE KINASE"/>
    <property type="match status" value="1"/>
</dbReference>
<dbReference type="InterPro" id="IPR036097">
    <property type="entry name" value="HisK_dim/P_sf"/>
</dbReference>
<dbReference type="SUPFAM" id="SSF55785">
    <property type="entry name" value="PYP-like sensor domain (PAS domain)"/>
    <property type="match status" value="2"/>
</dbReference>
<dbReference type="CDD" id="cd00130">
    <property type="entry name" value="PAS"/>
    <property type="match status" value="2"/>
</dbReference>
<dbReference type="SUPFAM" id="SSF55874">
    <property type="entry name" value="ATPase domain of HSP90 chaperone/DNA topoisomerase II/histidine kinase"/>
    <property type="match status" value="1"/>
</dbReference>
<dbReference type="GO" id="GO:0000156">
    <property type="term" value="F:phosphorelay response regulator activity"/>
    <property type="evidence" value="ECO:0007669"/>
    <property type="project" value="TreeGrafter"/>
</dbReference>
<reference evidence="10 11" key="1">
    <citation type="submission" date="2020-08" db="EMBL/GenBank/DDBJ databases">
        <title>Genomic Encyclopedia of Type Strains, Phase IV (KMG-IV): sequencing the most valuable type-strain genomes for metagenomic binning, comparative biology and taxonomic classification.</title>
        <authorList>
            <person name="Goeker M."/>
        </authorList>
    </citation>
    <scope>NUCLEOTIDE SEQUENCE [LARGE SCALE GENOMIC DNA]</scope>
    <source>
        <strain evidence="10 11">DSM 27939</strain>
    </source>
</reference>
<dbReference type="Gene3D" id="3.30.450.20">
    <property type="entry name" value="PAS domain"/>
    <property type="match status" value="2"/>
</dbReference>
<proteinExistence type="predicted"/>
<dbReference type="InterPro" id="IPR005467">
    <property type="entry name" value="His_kinase_dom"/>
</dbReference>
<dbReference type="PANTHER" id="PTHR42878:SF15">
    <property type="entry name" value="BACTERIOPHYTOCHROME"/>
    <property type="match status" value="1"/>
</dbReference>
<organism evidence="10 11">
    <name type="scientific">Deinococcus humi</name>
    <dbReference type="NCBI Taxonomy" id="662880"/>
    <lineage>
        <taxon>Bacteria</taxon>
        <taxon>Thermotogati</taxon>
        <taxon>Deinococcota</taxon>
        <taxon>Deinococci</taxon>
        <taxon>Deinococcales</taxon>
        <taxon>Deinococcaceae</taxon>
        <taxon>Deinococcus</taxon>
    </lineage>
</organism>
<dbReference type="Pfam" id="PF13426">
    <property type="entry name" value="PAS_9"/>
    <property type="match status" value="1"/>
</dbReference>
<keyword evidence="3" id="KW-0597">Phosphoprotein</keyword>
<evidence type="ECO:0000256" key="4">
    <source>
        <dbReference type="ARBA" id="ARBA00022679"/>
    </source>
</evidence>
<dbReference type="Pfam" id="PF02518">
    <property type="entry name" value="HATPase_c"/>
    <property type="match status" value="1"/>
</dbReference>
<dbReference type="InterPro" id="IPR035965">
    <property type="entry name" value="PAS-like_dom_sf"/>
</dbReference>
<evidence type="ECO:0000256" key="6">
    <source>
        <dbReference type="ARBA" id="ARBA00023136"/>
    </source>
</evidence>
<keyword evidence="11" id="KW-1185">Reference proteome</keyword>
<dbReference type="PROSITE" id="PS50109">
    <property type="entry name" value="HIS_KIN"/>
    <property type="match status" value="1"/>
</dbReference>
<gene>
    <name evidence="10" type="ORF">HNQ08_002950</name>
</gene>
<dbReference type="InterPro" id="IPR013655">
    <property type="entry name" value="PAS_fold_3"/>
</dbReference>
<dbReference type="Gene3D" id="1.10.287.130">
    <property type="match status" value="1"/>
</dbReference>
<dbReference type="SMART" id="SM00091">
    <property type="entry name" value="PAS"/>
    <property type="match status" value="2"/>
</dbReference>
<name>A0A7W8JXM6_9DEIO</name>
<sequence length="502" mass="56816">MSSPDPLSHAALASAVFQVSLDCIIAIDQDNVVVEWNPAAERTFCYTRQEALGQSLSELIIPPAYRVAHERGLQRYLSTRIPQIANHRVQIDAQRRSGELFPCEIVFHPLEFGNRTYFAAYLRDLTEQRRLDQERTRLALVAEASTDLIAFSDLHNRLIYVNGAGRRLIGFPYDIPAHLTMADFVHPDDRSQLVDDAWPQVRETGSWDGEMRLIHQATGEEIVVHRTIFTVTDPATNMPVGYATVTRDIREHKRTERERLAWQAQLEQQVAERTEELRLLNADLDAFSYSVSHDLRTPIRHITSFAGLLERSLERNDPVKAARHLEVIVQAASRMDALVSGLLALAQSSRSQISRSSVNLLNLFEQVKQDLELDLKERHIDWNIGPLPTVQGDEVLLRQVVWNLLSNALKYSRTQPQAGVTVVAQRKAEEWIVEISDNGVGFDPRLAERLFKDFQRLHHQDEFEGVGVGLATVQRIILRHGGRVWATSIPGQGATFGFSLPV</sequence>
<dbReference type="GO" id="GO:0016020">
    <property type="term" value="C:membrane"/>
    <property type="evidence" value="ECO:0007669"/>
    <property type="project" value="UniProtKB-SubCell"/>
</dbReference>
<dbReference type="EC" id="2.7.13.3" evidence="2"/>
<evidence type="ECO:0000313" key="10">
    <source>
        <dbReference type="EMBL" id="MBB5363843.1"/>
    </source>
</evidence>
<evidence type="ECO:0000313" key="11">
    <source>
        <dbReference type="Proteomes" id="UP000552709"/>
    </source>
</evidence>
<dbReference type="AlphaFoldDB" id="A0A7W8JXM6"/>
<dbReference type="CDD" id="cd00082">
    <property type="entry name" value="HisKA"/>
    <property type="match status" value="1"/>
</dbReference>
<evidence type="ECO:0000256" key="1">
    <source>
        <dbReference type="ARBA" id="ARBA00000085"/>
    </source>
</evidence>